<dbReference type="Proteomes" id="UP001612915">
    <property type="component" value="Unassembled WGS sequence"/>
</dbReference>
<accession>A0ABW8AMC3</accession>
<name>A0ABW8AMC3_9ACTN</name>
<gene>
    <name evidence="1" type="ORF">ACIB24_10705</name>
</gene>
<evidence type="ECO:0000313" key="1">
    <source>
        <dbReference type="EMBL" id="MFI7587531.1"/>
    </source>
</evidence>
<protein>
    <submittedName>
        <fullName evidence="1">(2Fe-2S)-binding protein</fullName>
    </submittedName>
</protein>
<dbReference type="RefSeq" id="WP_398279397.1">
    <property type="nucleotide sequence ID" value="NZ_JBITLV010000003.1"/>
</dbReference>
<comment type="caution">
    <text evidence="1">The sequence shown here is derived from an EMBL/GenBank/DDBJ whole genome shotgun (WGS) entry which is preliminary data.</text>
</comment>
<dbReference type="EMBL" id="JBITLV010000003">
    <property type="protein sequence ID" value="MFI7587531.1"/>
    <property type="molecule type" value="Genomic_DNA"/>
</dbReference>
<proteinExistence type="predicted"/>
<keyword evidence="2" id="KW-1185">Reference proteome</keyword>
<organism evidence="1 2">
    <name type="scientific">Spongisporangium articulatum</name>
    <dbReference type="NCBI Taxonomy" id="3362603"/>
    <lineage>
        <taxon>Bacteria</taxon>
        <taxon>Bacillati</taxon>
        <taxon>Actinomycetota</taxon>
        <taxon>Actinomycetes</taxon>
        <taxon>Kineosporiales</taxon>
        <taxon>Kineosporiaceae</taxon>
        <taxon>Spongisporangium</taxon>
    </lineage>
</organism>
<evidence type="ECO:0000313" key="2">
    <source>
        <dbReference type="Proteomes" id="UP001612915"/>
    </source>
</evidence>
<sequence>MSTVTVGISLVGPRAAGYARRGYQRPAVGLAHRVRALRPDRPFLYAMDLLDPATLPDGWHRPATVLDAMLAPAAPHLRISPAVSAARVTTSLAYAALGRPAVGLALMRRVPDVSAGSLLLRLDDDGLVEQAAVGSPVVAMRAHDPLSGHADAVVVPDDAALVGWLADRALEVLTPLIDDLHRRTRFGVVPMWNLAADTALGPSTVAPLLAGGSQAAGREIGEALVDALVSRGAPIRRRGVAQEVETASRGTALAPVRGSCCLHYRDCSGHPSSGSVCASCPLLDGRLRAERFEDGLPLPR</sequence>
<reference evidence="1 2" key="1">
    <citation type="submission" date="2024-10" db="EMBL/GenBank/DDBJ databases">
        <title>The Natural Products Discovery Center: Release of the First 8490 Sequenced Strains for Exploring Actinobacteria Biosynthetic Diversity.</title>
        <authorList>
            <person name="Kalkreuter E."/>
            <person name="Kautsar S.A."/>
            <person name="Yang D."/>
            <person name="Bader C.D."/>
            <person name="Teijaro C.N."/>
            <person name="Fluegel L."/>
            <person name="Davis C.M."/>
            <person name="Simpson J.R."/>
            <person name="Lauterbach L."/>
            <person name="Steele A.D."/>
            <person name="Gui C."/>
            <person name="Meng S."/>
            <person name="Li G."/>
            <person name="Viehrig K."/>
            <person name="Ye F."/>
            <person name="Su P."/>
            <person name="Kiefer A.F."/>
            <person name="Nichols A."/>
            <person name="Cepeda A.J."/>
            <person name="Yan W."/>
            <person name="Fan B."/>
            <person name="Jiang Y."/>
            <person name="Adhikari A."/>
            <person name="Zheng C.-J."/>
            <person name="Schuster L."/>
            <person name="Cowan T.M."/>
            <person name="Smanski M.J."/>
            <person name="Chevrette M.G."/>
            <person name="De Carvalho L.P.S."/>
            <person name="Shen B."/>
        </authorList>
    </citation>
    <scope>NUCLEOTIDE SEQUENCE [LARGE SCALE GENOMIC DNA]</scope>
    <source>
        <strain evidence="1 2">NPDC049639</strain>
    </source>
</reference>